<dbReference type="Proteomes" id="UP000006443">
    <property type="component" value="Unassembled WGS sequence"/>
</dbReference>
<dbReference type="InterPro" id="IPR051309">
    <property type="entry name" value="ABCF_ATPase"/>
</dbReference>
<evidence type="ECO:0000256" key="4">
    <source>
        <dbReference type="SAM" id="Coils"/>
    </source>
</evidence>
<feature type="region of interest" description="Disordered" evidence="5">
    <location>
        <begin position="496"/>
        <end position="518"/>
    </location>
</feature>
<dbReference type="InterPro" id="IPR037118">
    <property type="entry name" value="Val-tRNA_synth_C_sf"/>
</dbReference>
<keyword evidence="1" id="KW-0677">Repeat</keyword>
<dbReference type="InterPro" id="IPR032524">
    <property type="entry name" value="ABC_tran_C"/>
</dbReference>
<proteinExistence type="predicted"/>
<dbReference type="Pfam" id="PF16326">
    <property type="entry name" value="ABC_tran_CTD"/>
    <property type="match status" value="1"/>
</dbReference>
<gene>
    <name evidence="7" type="ORF">DealDRAFT_1252</name>
</gene>
<keyword evidence="4" id="KW-0175">Coiled coil</keyword>
<dbReference type="PROSITE" id="PS50893">
    <property type="entry name" value="ABC_TRANSPORTER_2"/>
    <property type="match status" value="2"/>
</dbReference>
<evidence type="ECO:0000256" key="1">
    <source>
        <dbReference type="ARBA" id="ARBA00022737"/>
    </source>
</evidence>
<reference evidence="7 8" key="1">
    <citation type="submission" date="2009-02" db="EMBL/GenBank/DDBJ databases">
        <title>Sequencing of the draft genome and assembly of Dethiobacter alkaliphilus AHT 1.</title>
        <authorList>
            <consortium name="US DOE Joint Genome Institute (JGI-PGF)"/>
            <person name="Lucas S."/>
            <person name="Copeland A."/>
            <person name="Lapidus A."/>
            <person name="Glavina del Rio T."/>
            <person name="Dalin E."/>
            <person name="Tice H."/>
            <person name="Bruce D."/>
            <person name="Goodwin L."/>
            <person name="Pitluck S."/>
            <person name="Larimer F."/>
            <person name="Land M.L."/>
            <person name="Hauser L."/>
            <person name="Muyzer G."/>
        </authorList>
    </citation>
    <scope>NUCLEOTIDE SEQUENCE [LARGE SCALE GENOMIC DNA]</scope>
    <source>
        <strain evidence="7 8">AHT 1</strain>
    </source>
</reference>
<accession>C0GFJ3</accession>
<dbReference type="eggNOG" id="COG0488">
    <property type="taxonomic scope" value="Bacteria"/>
</dbReference>
<dbReference type="OrthoDB" id="9801441at2"/>
<evidence type="ECO:0000313" key="7">
    <source>
        <dbReference type="EMBL" id="EEG77953.1"/>
    </source>
</evidence>
<evidence type="ECO:0000256" key="2">
    <source>
        <dbReference type="ARBA" id="ARBA00022741"/>
    </source>
</evidence>
<dbReference type="InterPro" id="IPR017871">
    <property type="entry name" value="ABC_transporter-like_CS"/>
</dbReference>
<feature type="domain" description="ABC transporter" evidence="6">
    <location>
        <begin position="282"/>
        <end position="499"/>
    </location>
</feature>
<dbReference type="GO" id="GO:0005524">
    <property type="term" value="F:ATP binding"/>
    <property type="evidence" value="ECO:0007669"/>
    <property type="project" value="UniProtKB-KW"/>
</dbReference>
<dbReference type="Gene3D" id="1.10.287.380">
    <property type="entry name" value="Valyl-tRNA synthetase, C-terminal domain"/>
    <property type="match status" value="1"/>
</dbReference>
<dbReference type="InterPro" id="IPR003593">
    <property type="entry name" value="AAA+_ATPase"/>
</dbReference>
<keyword evidence="2" id="KW-0547">Nucleotide-binding</keyword>
<dbReference type="SUPFAM" id="SSF52540">
    <property type="entry name" value="P-loop containing nucleoside triphosphate hydrolases"/>
    <property type="match status" value="2"/>
</dbReference>
<dbReference type="EMBL" id="ACJM01000005">
    <property type="protein sequence ID" value="EEG77953.1"/>
    <property type="molecule type" value="Genomic_DNA"/>
</dbReference>
<dbReference type="InterPro" id="IPR027417">
    <property type="entry name" value="P-loop_NTPase"/>
</dbReference>
<dbReference type="GO" id="GO:0016887">
    <property type="term" value="F:ATP hydrolysis activity"/>
    <property type="evidence" value="ECO:0007669"/>
    <property type="project" value="InterPro"/>
</dbReference>
<feature type="coiled-coil region" evidence="4">
    <location>
        <begin position="534"/>
        <end position="585"/>
    </location>
</feature>
<protein>
    <submittedName>
        <fullName evidence="7">ABC transporter related protein</fullName>
    </submittedName>
</protein>
<keyword evidence="8" id="KW-1185">Reference proteome</keyword>
<evidence type="ECO:0000256" key="5">
    <source>
        <dbReference type="SAM" id="MobiDB-lite"/>
    </source>
</evidence>
<dbReference type="InterPro" id="IPR003439">
    <property type="entry name" value="ABC_transporter-like_ATP-bd"/>
</dbReference>
<dbReference type="STRING" id="555088.DealDRAFT_1252"/>
<comment type="caution">
    <text evidence="7">The sequence shown here is derived from an EMBL/GenBank/DDBJ whole genome shotgun (WGS) entry which is preliminary data.</text>
</comment>
<dbReference type="SMART" id="SM00382">
    <property type="entry name" value="AAA"/>
    <property type="match status" value="2"/>
</dbReference>
<dbReference type="Gene3D" id="3.40.50.300">
    <property type="entry name" value="P-loop containing nucleotide triphosphate hydrolases"/>
    <property type="match status" value="2"/>
</dbReference>
<dbReference type="RefSeq" id="WP_008515879.1">
    <property type="nucleotide sequence ID" value="NZ_ACJM01000005.1"/>
</dbReference>
<dbReference type="PROSITE" id="PS00211">
    <property type="entry name" value="ABC_TRANSPORTER_1"/>
    <property type="match status" value="2"/>
</dbReference>
<dbReference type="FunFam" id="3.40.50.300:FF:000011">
    <property type="entry name" value="Putative ABC transporter ATP-binding component"/>
    <property type="match status" value="1"/>
</dbReference>
<evidence type="ECO:0000259" key="6">
    <source>
        <dbReference type="PROSITE" id="PS50893"/>
    </source>
</evidence>
<dbReference type="PANTHER" id="PTHR42855">
    <property type="entry name" value="ABC TRANSPORTER ATP-BINDING SUBUNIT"/>
    <property type="match status" value="1"/>
</dbReference>
<sequence length="600" mass="68334">MILLTAEKISKSYTERKLLDEVSLSINKGDKVGVIGINGTGKSTLLKIIAELETADSGSISKSAEVKIGYLPQNPHYDETLTVLEQVFEGATAEAKELKEYEAKAILTRLGLVDFSADVSRLSGGEKKKVAMASALINPSEILILDEPTNHLDNDMVLWLENYLQKYTGAILMVTHDRYFLDRVTNRIVEISKGNLYNYQANYSQYLEQKAQREEMELSTERKKQSLYKKELAWIRQGPRGRGTKSKERIERFEKLADREKPQAADKLNLSSMSTRLGKKTVEINNISKSFGDKQLIRDFDHIILRDARIGIIGKNGCGKSTLLKIIAGEITPDQGEVVIGDTVKIGYFSQECEEMDTSLRVIDYIRGIAENIKTPEGTLTAAQMLEKFLFPGELQWNRIEKLSGGEKRRLFLLRVLMDAPNILLLDEPSNNLDIETLVILEDYLENFNGAVVVVSHDRYFLDKVVDQIFEFQGDGKIKQYVGNYTDYLEYSTAQARQDKPAKSQRKENGKAHVSPAKTSPRKLKFSYKEKLEFEEIDDVIVGLEEQLQKLEEDIQREASNYTKLNELLQQKEELEKELAQKMERWVYLNELAEKIAESK</sequence>
<dbReference type="GO" id="GO:0003677">
    <property type="term" value="F:DNA binding"/>
    <property type="evidence" value="ECO:0007669"/>
    <property type="project" value="InterPro"/>
</dbReference>
<dbReference type="FunFam" id="3.40.50.300:FF:000309">
    <property type="entry name" value="ABC transporter ATP-binding protein"/>
    <property type="match status" value="1"/>
</dbReference>
<dbReference type="CDD" id="cd03221">
    <property type="entry name" value="ABCF_EF-3"/>
    <property type="match status" value="2"/>
</dbReference>
<evidence type="ECO:0000256" key="3">
    <source>
        <dbReference type="ARBA" id="ARBA00022840"/>
    </source>
</evidence>
<keyword evidence="3" id="KW-0067">ATP-binding</keyword>
<feature type="domain" description="ABC transporter" evidence="6">
    <location>
        <begin position="4"/>
        <end position="218"/>
    </location>
</feature>
<evidence type="ECO:0000313" key="8">
    <source>
        <dbReference type="Proteomes" id="UP000006443"/>
    </source>
</evidence>
<dbReference type="PANTHER" id="PTHR42855:SF1">
    <property type="entry name" value="ABC TRANSPORTER DOMAIN-CONTAINING PROTEIN"/>
    <property type="match status" value="1"/>
</dbReference>
<dbReference type="Pfam" id="PF00005">
    <property type="entry name" value="ABC_tran"/>
    <property type="match status" value="2"/>
</dbReference>
<feature type="compositionally biased region" description="Basic and acidic residues" evidence="5">
    <location>
        <begin position="497"/>
        <end position="511"/>
    </location>
</feature>
<dbReference type="InterPro" id="IPR032781">
    <property type="entry name" value="ABC_tran_Xtn"/>
</dbReference>
<name>C0GFJ3_DETAL</name>
<organism evidence="7 8">
    <name type="scientific">Dethiobacter alkaliphilus AHT 1</name>
    <dbReference type="NCBI Taxonomy" id="555088"/>
    <lineage>
        <taxon>Bacteria</taxon>
        <taxon>Bacillati</taxon>
        <taxon>Bacillota</taxon>
        <taxon>Dethiobacteria</taxon>
        <taxon>Dethiobacterales</taxon>
        <taxon>Dethiobacteraceae</taxon>
        <taxon>Dethiobacter</taxon>
    </lineage>
</organism>
<dbReference type="AlphaFoldDB" id="C0GFJ3"/>
<dbReference type="Pfam" id="PF12848">
    <property type="entry name" value="ABC_tran_Xtn"/>
    <property type="match status" value="1"/>
</dbReference>